<protein>
    <submittedName>
        <fullName evidence="3">TadE-like protein</fullName>
    </submittedName>
</protein>
<keyword evidence="1" id="KW-0812">Transmembrane</keyword>
<evidence type="ECO:0000259" key="2">
    <source>
        <dbReference type="Pfam" id="PF07811"/>
    </source>
</evidence>
<dbReference type="Proteomes" id="UP000199584">
    <property type="component" value="Unassembled WGS sequence"/>
</dbReference>
<feature type="transmembrane region" description="Helical" evidence="1">
    <location>
        <begin position="9"/>
        <end position="28"/>
    </location>
</feature>
<evidence type="ECO:0000313" key="3">
    <source>
        <dbReference type="EMBL" id="SFQ99159.1"/>
    </source>
</evidence>
<dbReference type="InterPro" id="IPR012495">
    <property type="entry name" value="TadE-like_dom"/>
</dbReference>
<keyword evidence="1" id="KW-0472">Membrane</keyword>
<name>A0A1I6D119_9FIRM</name>
<reference evidence="4" key="1">
    <citation type="submission" date="2016-10" db="EMBL/GenBank/DDBJ databases">
        <authorList>
            <person name="Varghese N."/>
            <person name="Submissions S."/>
        </authorList>
    </citation>
    <scope>NUCLEOTIDE SEQUENCE [LARGE SCALE GENOMIC DNA]</scope>
    <source>
        <strain evidence="4">DSM 3669</strain>
    </source>
</reference>
<dbReference type="OrthoDB" id="1683505at2"/>
<proteinExistence type="predicted"/>
<feature type="domain" description="TadE-like" evidence="2">
    <location>
        <begin position="7"/>
        <end position="49"/>
    </location>
</feature>
<organism evidence="3 4">
    <name type="scientific">Desulfoscipio geothermicus DSM 3669</name>
    <dbReference type="NCBI Taxonomy" id="1121426"/>
    <lineage>
        <taxon>Bacteria</taxon>
        <taxon>Bacillati</taxon>
        <taxon>Bacillota</taxon>
        <taxon>Clostridia</taxon>
        <taxon>Eubacteriales</taxon>
        <taxon>Desulfallaceae</taxon>
        <taxon>Desulfoscipio</taxon>
    </lineage>
</organism>
<sequence>MRRESGGQALVEFALVLPLLLLLLMAVFEFGNIFHSYLTITNAAREGARLGVVNPDADIENCVRTVCSALDTAQLEITVAPQDPVNRKPGYYLTVDVRYKVFLITPLLSNFLPDPLDISARSVMRIE</sequence>
<dbReference type="EMBL" id="FOYM01000004">
    <property type="protein sequence ID" value="SFQ99159.1"/>
    <property type="molecule type" value="Genomic_DNA"/>
</dbReference>
<accession>A0A1I6D119</accession>
<evidence type="ECO:0000256" key="1">
    <source>
        <dbReference type="SAM" id="Phobius"/>
    </source>
</evidence>
<gene>
    <name evidence="3" type="ORF">SAMN05660706_10437</name>
</gene>
<keyword evidence="4" id="KW-1185">Reference proteome</keyword>
<keyword evidence="1" id="KW-1133">Transmembrane helix</keyword>
<evidence type="ECO:0000313" key="4">
    <source>
        <dbReference type="Proteomes" id="UP000199584"/>
    </source>
</evidence>
<dbReference type="STRING" id="39060.SAMN05660706_10437"/>
<dbReference type="Pfam" id="PF07811">
    <property type="entry name" value="TadE"/>
    <property type="match status" value="1"/>
</dbReference>
<dbReference type="AlphaFoldDB" id="A0A1I6D119"/>